<dbReference type="Proteomes" id="UP000266673">
    <property type="component" value="Unassembled WGS sequence"/>
</dbReference>
<name>A0A397VGW7_9GLOM</name>
<dbReference type="OrthoDB" id="2328329at2759"/>
<gene>
    <name evidence="1" type="ORF">C2G38_2035406</name>
</gene>
<comment type="caution">
    <text evidence="1">The sequence shown here is derived from an EMBL/GenBank/DDBJ whole genome shotgun (WGS) entry which is preliminary data.</text>
</comment>
<reference evidence="1 2" key="1">
    <citation type="submission" date="2018-06" db="EMBL/GenBank/DDBJ databases">
        <title>Comparative genomics reveals the genomic features of Rhizophagus irregularis, R. cerebriforme, R. diaphanum and Gigaspora rosea, and their symbiotic lifestyle signature.</title>
        <authorList>
            <person name="Morin E."/>
            <person name="San Clemente H."/>
            <person name="Chen E.C.H."/>
            <person name="De La Providencia I."/>
            <person name="Hainaut M."/>
            <person name="Kuo A."/>
            <person name="Kohler A."/>
            <person name="Murat C."/>
            <person name="Tang N."/>
            <person name="Roy S."/>
            <person name="Loubradou J."/>
            <person name="Henrissat B."/>
            <person name="Grigoriev I.V."/>
            <person name="Corradi N."/>
            <person name="Roux C."/>
            <person name="Martin F.M."/>
        </authorList>
    </citation>
    <scope>NUCLEOTIDE SEQUENCE [LARGE SCALE GENOMIC DNA]</scope>
    <source>
        <strain evidence="1 2">DAOM 194757</strain>
    </source>
</reference>
<proteinExistence type="predicted"/>
<evidence type="ECO:0000313" key="1">
    <source>
        <dbReference type="EMBL" id="RIB20249.1"/>
    </source>
</evidence>
<organism evidence="1 2">
    <name type="scientific">Gigaspora rosea</name>
    <dbReference type="NCBI Taxonomy" id="44941"/>
    <lineage>
        <taxon>Eukaryota</taxon>
        <taxon>Fungi</taxon>
        <taxon>Fungi incertae sedis</taxon>
        <taxon>Mucoromycota</taxon>
        <taxon>Glomeromycotina</taxon>
        <taxon>Glomeromycetes</taxon>
        <taxon>Diversisporales</taxon>
        <taxon>Gigasporaceae</taxon>
        <taxon>Gigaspora</taxon>
    </lineage>
</organism>
<protein>
    <submittedName>
        <fullName evidence="1">Uncharacterized protein</fullName>
    </submittedName>
</protein>
<evidence type="ECO:0000313" key="2">
    <source>
        <dbReference type="Proteomes" id="UP000266673"/>
    </source>
</evidence>
<accession>A0A397VGW7</accession>
<sequence>MHSKVSHAINRYVKLGFNLYQGTDIENAIKGISGTRVAHLEPNRIKGTSKKKFSLPGNSNWFEWHWPIEGEFAGYILARSMPNIGNWKSFSPTQLSKLYKTEITKPYPQFSDHSIPETDWHIPLPHISRLKRNELVNILQEKMTQEILSLDINADERVDTANLHNMDELSNILLPASWALKETQKFGIKGKGKCISKNVVPLLEAFFFVGDANKSNRYTAEDMLNELHSMAREGLLEDDEIPKLTTISNWISGYAKKHRQDLAKQSIEASEAY</sequence>
<dbReference type="AlphaFoldDB" id="A0A397VGW7"/>
<keyword evidence="2" id="KW-1185">Reference proteome</keyword>
<dbReference type="EMBL" id="QKWP01000428">
    <property type="protein sequence ID" value="RIB20249.1"/>
    <property type="molecule type" value="Genomic_DNA"/>
</dbReference>